<feature type="region of interest" description="Disordered" evidence="1">
    <location>
        <begin position="1"/>
        <end position="107"/>
    </location>
</feature>
<dbReference type="RefSeq" id="WP_007463432.1">
    <property type="nucleotide sequence ID" value="NZ_HF570108.1"/>
</dbReference>
<dbReference type="eggNOG" id="COG5267">
    <property type="taxonomic scope" value="Bacteria"/>
</dbReference>
<dbReference type="Pfam" id="PF08811">
    <property type="entry name" value="DUF1800"/>
    <property type="match status" value="1"/>
</dbReference>
<protein>
    <recommendedName>
        <fullName evidence="5">DUF1800 domain-containing protein</fullName>
    </recommendedName>
</protein>
<keyword evidence="2" id="KW-0812">Transmembrane</keyword>
<dbReference type="InterPro" id="IPR014917">
    <property type="entry name" value="DUF1800"/>
</dbReference>
<evidence type="ECO:0000313" key="3">
    <source>
        <dbReference type="EMBL" id="CCH20457.1"/>
    </source>
</evidence>
<feature type="compositionally biased region" description="Basic and acidic residues" evidence="1">
    <location>
        <begin position="10"/>
        <end position="25"/>
    </location>
</feature>
<proteinExistence type="predicted"/>
<dbReference type="OrthoDB" id="9772295at2"/>
<gene>
    <name evidence="3" type="ORF">MILUP08_45339</name>
</gene>
<keyword evidence="4" id="KW-1185">Reference proteome</keyword>
<evidence type="ECO:0008006" key="5">
    <source>
        <dbReference type="Google" id="ProtNLM"/>
    </source>
</evidence>
<evidence type="ECO:0000256" key="2">
    <source>
        <dbReference type="SAM" id="Phobius"/>
    </source>
</evidence>
<feature type="transmembrane region" description="Helical" evidence="2">
    <location>
        <begin position="113"/>
        <end position="132"/>
    </location>
</feature>
<name>I0L9G0_9ACTN</name>
<reference evidence="4" key="1">
    <citation type="journal article" date="2012" name="J. Bacteriol.">
        <title>Genome Sequence of Micromonospora lupini Lupac 08, Isolated from Root Nodules of Lupinus angustifolius.</title>
        <authorList>
            <person name="Alonso-Vega P."/>
            <person name="Normand P."/>
            <person name="Bacigalupe R."/>
            <person name="Pujic P."/>
            <person name="Lajus A."/>
            <person name="Vallenet D."/>
            <person name="Carro L."/>
            <person name="Coll P."/>
            <person name="Trujillo M.E."/>
        </authorList>
    </citation>
    <scope>NUCLEOTIDE SEQUENCE [LARGE SCALE GENOMIC DNA]</scope>
    <source>
        <strain evidence="4">Lupac 08</strain>
    </source>
</reference>
<feature type="compositionally biased region" description="Low complexity" evidence="1">
    <location>
        <begin position="82"/>
        <end position="96"/>
    </location>
</feature>
<organism evidence="3 4">
    <name type="scientific">Micromonospora lupini str. Lupac 08</name>
    <dbReference type="NCBI Taxonomy" id="1150864"/>
    <lineage>
        <taxon>Bacteria</taxon>
        <taxon>Bacillati</taxon>
        <taxon>Actinomycetota</taxon>
        <taxon>Actinomycetes</taxon>
        <taxon>Micromonosporales</taxon>
        <taxon>Micromonosporaceae</taxon>
        <taxon>Micromonospora</taxon>
    </lineage>
</organism>
<accession>I0L9G0</accession>
<dbReference type="Proteomes" id="UP000003448">
    <property type="component" value="Unassembled WGS sequence"/>
</dbReference>
<dbReference type="EMBL" id="CAIE01000039">
    <property type="protein sequence ID" value="CCH20457.1"/>
    <property type="molecule type" value="Genomic_DNA"/>
</dbReference>
<dbReference type="AlphaFoldDB" id="I0L9G0"/>
<dbReference type="STRING" id="1150864.MILUP08_45339"/>
<comment type="caution">
    <text evidence="3">The sequence shown here is derived from an EMBL/GenBank/DDBJ whole genome shotgun (WGS) entry which is preliminary data.</text>
</comment>
<evidence type="ECO:0000256" key="1">
    <source>
        <dbReference type="SAM" id="MobiDB-lite"/>
    </source>
</evidence>
<sequence length="707" mass="76415">MADQNVPPRRPRDDRGWDGRQHHTSDSYGDPTASYGYDSPHPYQGGYAAQGDPREQYGDGYAHAGQPAPAPRGPQWVGPEGLGRPAPARPAGAGLPTLDDDDEPGRKVGRRKAIVALGGTAAVVAGGAALAMTPQFRSLFGDEAAAGDATGSAVTDGTLARPSGQQPSTVRTYTEQNESYMGSRAGEALKKNAPSGGRTFSGPAAAAAETKVTVKTVLAKDPILHLARRTTFGATPAVVSDIKKQGIDAWIRGQLDPDKIEPSKAELKLAELPTQTLSVQQLRDQRDKLNEQGAQPEREVVDATLARQIWSKRQLFEVMVDFWNDFLHVAADFDGGEVYRTSFDKDVVRKHALGSYPEMLVAANKHPALLIYLNQKDSRKDAINENLARENLELYSVGVDGGYKEGDVRQAAMLQTGRGVDDKGQYVLRVNQHYMGKVKILGFTHANTFSIKDVNNPTAKEIAAVDAAIDKYITYIALHPSTAKYVAQSLATRFVSDTPPKSLVDRLAKAYTSNNGMIKPVLMALFSSSEFWAAVGQKVRRPMEYLVATYRVLGVSPEASAKNDNGDNKRTPFARGLRQIHDKLRELGQYPMGQPTPDGYPDVYVAWTSAGTMVNGWNEAGEIIAGYRTSFTYTAPEKLVAKPPATAGAYVDALAQRLVHQKLTAREKNLILGVAGVSATTKVDATFNGAITAVARAILASPQHHLR</sequence>
<evidence type="ECO:0000313" key="4">
    <source>
        <dbReference type="Proteomes" id="UP000003448"/>
    </source>
</evidence>
<keyword evidence="2" id="KW-0472">Membrane</keyword>
<keyword evidence="2" id="KW-1133">Transmembrane helix</keyword>